<dbReference type="Gramene" id="KQL10467">
    <property type="protein sequence ID" value="KQL10467"/>
    <property type="gene ID" value="SETIT_007575mg"/>
</dbReference>
<organism evidence="2 3">
    <name type="scientific">Setaria italica</name>
    <name type="common">Foxtail millet</name>
    <name type="synonym">Panicum italicum</name>
    <dbReference type="NCBI Taxonomy" id="4555"/>
    <lineage>
        <taxon>Eukaryota</taxon>
        <taxon>Viridiplantae</taxon>
        <taxon>Streptophyta</taxon>
        <taxon>Embryophyta</taxon>
        <taxon>Tracheophyta</taxon>
        <taxon>Spermatophyta</taxon>
        <taxon>Magnoliopsida</taxon>
        <taxon>Liliopsida</taxon>
        <taxon>Poales</taxon>
        <taxon>Poaceae</taxon>
        <taxon>PACMAD clade</taxon>
        <taxon>Panicoideae</taxon>
        <taxon>Panicodae</taxon>
        <taxon>Paniceae</taxon>
        <taxon>Cenchrinae</taxon>
        <taxon>Setaria</taxon>
    </lineage>
</organism>
<dbReference type="EnsemblPlants" id="KQL10467">
    <property type="protein sequence ID" value="KQL10467"/>
    <property type="gene ID" value="SETIT_007575mg"/>
</dbReference>
<feature type="region of interest" description="Disordered" evidence="1">
    <location>
        <begin position="9"/>
        <end position="43"/>
    </location>
</feature>
<protein>
    <submittedName>
        <fullName evidence="2">Uncharacterized protein</fullName>
    </submittedName>
</protein>
<reference evidence="2" key="2">
    <citation type="submission" date="2018-08" db="UniProtKB">
        <authorList>
            <consortium name="EnsemblPlants"/>
        </authorList>
    </citation>
    <scope>IDENTIFICATION</scope>
    <source>
        <strain evidence="2">Yugu1</strain>
    </source>
</reference>
<dbReference type="AlphaFoldDB" id="K3Y064"/>
<accession>K3Y064</accession>
<dbReference type="Proteomes" id="UP000004995">
    <property type="component" value="Unassembled WGS sequence"/>
</dbReference>
<feature type="compositionally biased region" description="Polar residues" evidence="1">
    <location>
        <begin position="14"/>
        <end position="25"/>
    </location>
</feature>
<dbReference type="EMBL" id="AGNK02002401">
    <property type="status" value="NOT_ANNOTATED_CDS"/>
    <property type="molecule type" value="Genomic_DNA"/>
</dbReference>
<sequence>MVRLHLAMAGHGCSQGNARQRQDLSPSAERAHVASSKDKMPVRHHERIMFPLNPQARPACASFPDGHIPDPITQPHLYQNVACKSKCYEAGTEPNTMLDKSRISILHLFQD</sequence>
<evidence type="ECO:0000313" key="3">
    <source>
        <dbReference type="Proteomes" id="UP000004995"/>
    </source>
</evidence>
<reference evidence="3" key="1">
    <citation type="journal article" date="2012" name="Nat. Biotechnol.">
        <title>Reference genome sequence of the model plant Setaria.</title>
        <authorList>
            <person name="Bennetzen J.L."/>
            <person name="Schmutz J."/>
            <person name="Wang H."/>
            <person name="Percifield R."/>
            <person name="Hawkins J."/>
            <person name="Pontaroli A.C."/>
            <person name="Estep M."/>
            <person name="Feng L."/>
            <person name="Vaughn J.N."/>
            <person name="Grimwood J."/>
            <person name="Jenkins J."/>
            <person name="Barry K."/>
            <person name="Lindquist E."/>
            <person name="Hellsten U."/>
            <person name="Deshpande S."/>
            <person name="Wang X."/>
            <person name="Wu X."/>
            <person name="Mitros T."/>
            <person name="Triplett J."/>
            <person name="Yang X."/>
            <person name="Ye C.Y."/>
            <person name="Mauro-Herrera M."/>
            <person name="Wang L."/>
            <person name="Li P."/>
            <person name="Sharma M."/>
            <person name="Sharma R."/>
            <person name="Ronald P.C."/>
            <person name="Panaud O."/>
            <person name="Kellogg E.A."/>
            <person name="Brutnell T.P."/>
            <person name="Doust A.N."/>
            <person name="Tuskan G.A."/>
            <person name="Rokhsar D."/>
            <person name="Devos K.M."/>
        </authorList>
    </citation>
    <scope>NUCLEOTIDE SEQUENCE [LARGE SCALE GENOMIC DNA]</scope>
    <source>
        <strain evidence="3">cv. Yugu1</strain>
    </source>
</reference>
<evidence type="ECO:0000313" key="2">
    <source>
        <dbReference type="EnsemblPlants" id="KQL10467"/>
    </source>
</evidence>
<proteinExistence type="predicted"/>
<dbReference type="InParanoid" id="K3Y064"/>
<keyword evidence="3" id="KW-1185">Reference proteome</keyword>
<name>K3Y064_SETIT</name>
<evidence type="ECO:0000256" key="1">
    <source>
        <dbReference type="SAM" id="MobiDB-lite"/>
    </source>
</evidence>
<feature type="compositionally biased region" description="Basic and acidic residues" evidence="1">
    <location>
        <begin position="29"/>
        <end position="43"/>
    </location>
</feature>
<dbReference type="HOGENOM" id="CLU_172847_0_0_1"/>